<dbReference type="Gene3D" id="1.10.4040.10">
    <property type="entry name" value="Penicillinase repressor domain"/>
    <property type="match status" value="1"/>
</dbReference>
<evidence type="ECO:0000313" key="6">
    <source>
        <dbReference type="Proteomes" id="UP000182491"/>
    </source>
</evidence>
<gene>
    <name evidence="5" type="ORF">SAMN04487941_1990</name>
</gene>
<evidence type="ECO:0000313" key="5">
    <source>
        <dbReference type="EMBL" id="SFU69000.1"/>
    </source>
</evidence>
<dbReference type="STRING" id="388950.GCA_001611675_01552"/>
<dbReference type="InterPro" id="IPR036390">
    <property type="entry name" value="WH_DNA-bd_sf"/>
</dbReference>
<dbReference type="OrthoDB" id="279010at2"/>
<accession>A0A1I7I7Z4</accession>
<dbReference type="RefSeq" id="WP_068837610.1">
    <property type="nucleotide sequence ID" value="NZ_BMXC01000002.1"/>
</dbReference>
<evidence type="ECO:0000256" key="3">
    <source>
        <dbReference type="ARBA" id="ARBA00023125"/>
    </source>
</evidence>
<keyword evidence="3" id="KW-0238">DNA-binding</keyword>
<comment type="similarity">
    <text evidence="1">Belongs to the BlaI transcriptional regulatory family.</text>
</comment>
<dbReference type="InterPro" id="IPR005650">
    <property type="entry name" value="BlaI_family"/>
</dbReference>
<evidence type="ECO:0000256" key="1">
    <source>
        <dbReference type="ARBA" id="ARBA00011046"/>
    </source>
</evidence>
<protein>
    <submittedName>
        <fullName evidence="5">Predicted transcriptional regulator</fullName>
    </submittedName>
</protein>
<dbReference type="SUPFAM" id="SSF46785">
    <property type="entry name" value="Winged helix' DNA-binding domain"/>
    <property type="match status" value="1"/>
</dbReference>
<name>A0A1I7I7Z4_9BACT</name>
<keyword evidence="2" id="KW-0805">Transcription regulation</keyword>
<dbReference type="AlphaFoldDB" id="A0A1I7I7Z4"/>
<keyword evidence="6" id="KW-1185">Reference proteome</keyword>
<dbReference type="GO" id="GO:0003677">
    <property type="term" value="F:DNA binding"/>
    <property type="evidence" value="ECO:0007669"/>
    <property type="project" value="UniProtKB-KW"/>
</dbReference>
<organism evidence="5 6">
    <name type="scientific">Pontibacter akesuensis</name>
    <dbReference type="NCBI Taxonomy" id="388950"/>
    <lineage>
        <taxon>Bacteria</taxon>
        <taxon>Pseudomonadati</taxon>
        <taxon>Bacteroidota</taxon>
        <taxon>Cytophagia</taxon>
        <taxon>Cytophagales</taxon>
        <taxon>Hymenobacteraceae</taxon>
        <taxon>Pontibacter</taxon>
    </lineage>
</organism>
<reference evidence="6" key="1">
    <citation type="submission" date="2016-10" db="EMBL/GenBank/DDBJ databases">
        <authorList>
            <person name="Varghese N."/>
        </authorList>
    </citation>
    <scope>NUCLEOTIDE SEQUENCE [LARGE SCALE GENOMIC DNA]</scope>
    <source>
        <strain evidence="6">DSM 18820</strain>
    </source>
</reference>
<proteinExistence type="inferred from homology"/>
<keyword evidence="4" id="KW-0804">Transcription</keyword>
<dbReference type="InterPro" id="IPR036388">
    <property type="entry name" value="WH-like_DNA-bd_sf"/>
</dbReference>
<evidence type="ECO:0000256" key="2">
    <source>
        <dbReference type="ARBA" id="ARBA00023015"/>
    </source>
</evidence>
<dbReference type="PIRSF" id="PIRSF019455">
    <property type="entry name" value="CopR_AtkY"/>
    <property type="match status" value="1"/>
</dbReference>
<dbReference type="GO" id="GO:0045892">
    <property type="term" value="P:negative regulation of DNA-templated transcription"/>
    <property type="evidence" value="ECO:0007669"/>
    <property type="project" value="InterPro"/>
</dbReference>
<evidence type="ECO:0000256" key="4">
    <source>
        <dbReference type="ARBA" id="ARBA00023163"/>
    </source>
</evidence>
<dbReference type="Gene3D" id="1.10.10.10">
    <property type="entry name" value="Winged helix-like DNA-binding domain superfamily/Winged helix DNA-binding domain"/>
    <property type="match status" value="1"/>
</dbReference>
<dbReference type="Proteomes" id="UP000182491">
    <property type="component" value="Unassembled WGS sequence"/>
</dbReference>
<dbReference type="Pfam" id="PF03965">
    <property type="entry name" value="Penicillinase_R"/>
    <property type="match status" value="1"/>
</dbReference>
<sequence length="129" mass="14703">MALEPTPKPTESELEILQVLWQHGASTVRFVHEELSKTKDAGYTTTLKLMQIMAEKKMLEADKTSRSHIFRPLLQEEDTQQQLLNRFLDTTFRGSASKLVMQALGNSRTSKEELDEIRNLLNKLEGGSQ</sequence>
<dbReference type="EMBL" id="FPCA01000002">
    <property type="protein sequence ID" value="SFU69000.1"/>
    <property type="molecule type" value="Genomic_DNA"/>
</dbReference>